<evidence type="ECO:0000313" key="1">
    <source>
        <dbReference type="EMBL" id="MBZ1349952.1"/>
    </source>
</evidence>
<dbReference type="EMBL" id="JAHXRI010000006">
    <property type="protein sequence ID" value="MBZ1349952.1"/>
    <property type="molecule type" value="Genomic_DNA"/>
</dbReference>
<dbReference type="Pfam" id="PF08895">
    <property type="entry name" value="DUF1840"/>
    <property type="match status" value="1"/>
</dbReference>
<organism evidence="1 2">
    <name type="scientific">Zwartia hollandica</name>
    <dbReference type="NCBI Taxonomy" id="324606"/>
    <lineage>
        <taxon>Bacteria</taxon>
        <taxon>Pseudomonadati</taxon>
        <taxon>Pseudomonadota</taxon>
        <taxon>Betaproteobacteria</taxon>
        <taxon>Burkholderiales</taxon>
        <taxon>Alcaligenaceae</taxon>
        <taxon>Zwartia</taxon>
    </lineage>
</organism>
<reference evidence="1" key="1">
    <citation type="submission" date="2021-07" db="EMBL/GenBank/DDBJ databases">
        <title>New genus and species of the family Alcaligenaceae.</title>
        <authorList>
            <person name="Hahn M.W."/>
        </authorList>
    </citation>
    <scope>NUCLEOTIDE SEQUENCE</scope>
    <source>
        <strain evidence="1">LF4-65</strain>
    </source>
</reference>
<dbReference type="Proteomes" id="UP000739565">
    <property type="component" value="Unassembled WGS sequence"/>
</dbReference>
<sequence length="111" mass="12275">MLVTFSSKAGADVLMLSQHAKPVLKIVGKLTGPELESRGVWMPEQLDEAITLLEAAIAQEKSVTVDEDPDEPLHPLAQAVSLRQRSFTLLDLFRRAQQKKVPVLWEAGSAW</sequence>
<comment type="caution">
    <text evidence="1">The sequence shown here is derived from an EMBL/GenBank/DDBJ whole genome shotgun (WGS) entry which is preliminary data.</text>
</comment>
<name>A0A953N6R8_9BURK</name>
<proteinExistence type="predicted"/>
<evidence type="ECO:0000313" key="2">
    <source>
        <dbReference type="Proteomes" id="UP000739565"/>
    </source>
</evidence>
<dbReference type="AlphaFoldDB" id="A0A953N6R8"/>
<gene>
    <name evidence="1" type="ORF">KZZ10_04775</name>
</gene>
<protein>
    <submittedName>
        <fullName evidence="1">DUF1840 domain-containing protein</fullName>
    </submittedName>
</protein>
<dbReference type="RefSeq" id="WP_259660361.1">
    <property type="nucleotide sequence ID" value="NZ_JAHXRI010000006.1"/>
</dbReference>
<keyword evidence="2" id="KW-1185">Reference proteome</keyword>
<dbReference type="InterPro" id="IPR014991">
    <property type="entry name" value="DUF1840"/>
</dbReference>
<accession>A0A953N6R8</accession>